<feature type="chain" id="PRO_5015740347" evidence="11">
    <location>
        <begin position="20"/>
        <end position="362"/>
    </location>
</feature>
<evidence type="ECO:0000256" key="3">
    <source>
        <dbReference type="ARBA" id="ARBA00022448"/>
    </source>
</evidence>
<keyword evidence="14" id="KW-1185">Reference proteome</keyword>
<evidence type="ECO:0000259" key="12">
    <source>
        <dbReference type="Pfam" id="PF13609"/>
    </source>
</evidence>
<comment type="subcellular location">
    <subcellularLocation>
        <location evidence="1">Cell outer membrane</location>
        <topology evidence="1">Multi-pass membrane protein</topology>
    </subcellularLocation>
</comment>
<dbReference type="Pfam" id="PF13609">
    <property type="entry name" value="Porin_4"/>
    <property type="match status" value="1"/>
</dbReference>
<evidence type="ECO:0000256" key="5">
    <source>
        <dbReference type="ARBA" id="ARBA00022692"/>
    </source>
</evidence>
<dbReference type="InterPro" id="IPR033900">
    <property type="entry name" value="Gram_neg_porin_domain"/>
</dbReference>
<evidence type="ECO:0000256" key="1">
    <source>
        <dbReference type="ARBA" id="ARBA00004571"/>
    </source>
</evidence>
<keyword evidence="7" id="KW-0406">Ion transport</keyword>
<evidence type="ECO:0000256" key="10">
    <source>
        <dbReference type="ARBA" id="ARBA00023237"/>
    </source>
</evidence>
<organism evidence="13 14">
    <name type="scientific">Paraburkholderia eburnea</name>
    <dbReference type="NCBI Taxonomy" id="1189126"/>
    <lineage>
        <taxon>Bacteria</taxon>
        <taxon>Pseudomonadati</taxon>
        <taxon>Pseudomonadota</taxon>
        <taxon>Betaproteobacteria</taxon>
        <taxon>Burkholderiales</taxon>
        <taxon>Burkholderiaceae</taxon>
        <taxon>Paraburkholderia</taxon>
    </lineage>
</organism>
<evidence type="ECO:0000256" key="4">
    <source>
        <dbReference type="ARBA" id="ARBA00022452"/>
    </source>
</evidence>
<evidence type="ECO:0000256" key="2">
    <source>
        <dbReference type="ARBA" id="ARBA00011233"/>
    </source>
</evidence>
<dbReference type="PANTHER" id="PTHR34501:SF9">
    <property type="entry name" value="MAJOR OUTER MEMBRANE PROTEIN P.IA"/>
    <property type="match status" value="1"/>
</dbReference>
<keyword evidence="10" id="KW-0998">Cell outer membrane</keyword>
<dbReference type="GO" id="GO:0046930">
    <property type="term" value="C:pore complex"/>
    <property type="evidence" value="ECO:0007669"/>
    <property type="project" value="UniProtKB-KW"/>
</dbReference>
<name>A0A2S4M255_9BURK</name>
<keyword evidence="9" id="KW-0472">Membrane</keyword>
<evidence type="ECO:0000256" key="9">
    <source>
        <dbReference type="ARBA" id="ARBA00023136"/>
    </source>
</evidence>
<dbReference type="GO" id="GO:0006811">
    <property type="term" value="P:monoatomic ion transport"/>
    <property type="evidence" value="ECO:0007669"/>
    <property type="project" value="UniProtKB-KW"/>
</dbReference>
<protein>
    <submittedName>
        <fullName evidence="13">Putative porin</fullName>
    </submittedName>
</protein>
<evidence type="ECO:0000313" key="13">
    <source>
        <dbReference type="EMBL" id="POR48782.1"/>
    </source>
</evidence>
<dbReference type="EMBL" id="PQGA01000013">
    <property type="protein sequence ID" value="POR48782.1"/>
    <property type="molecule type" value="Genomic_DNA"/>
</dbReference>
<dbReference type="Gene3D" id="2.40.160.10">
    <property type="entry name" value="Porin"/>
    <property type="match status" value="1"/>
</dbReference>
<evidence type="ECO:0000256" key="11">
    <source>
        <dbReference type="SAM" id="SignalP"/>
    </source>
</evidence>
<evidence type="ECO:0000313" key="14">
    <source>
        <dbReference type="Proteomes" id="UP000237381"/>
    </source>
</evidence>
<evidence type="ECO:0000256" key="6">
    <source>
        <dbReference type="ARBA" id="ARBA00022729"/>
    </source>
</evidence>
<keyword evidence="8" id="KW-0626">Porin</keyword>
<evidence type="ECO:0000256" key="7">
    <source>
        <dbReference type="ARBA" id="ARBA00023065"/>
    </source>
</evidence>
<gene>
    <name evidence="13" type="ORF">B0G62_11367</name>
</gene>
<dbReference type="SUPFAM" id="SSF56935">
    <property type="entry name" value="Porins"/>
    <property type="match status" value="1"/>
</dbReference>
<dbReference type="PANTHER" id="PTHR34501">
    <property type="entry name" value="PROTEIN YDDL-RELATED"/>
    <property type="match status" value="1"/>
</dbReference>
<dbReference type="InterPro" id="IPR023614">
    <property type="entry name" value="Porin_dom_sf"/>
</dbReference>
<dbReference type="RefSeq" id="WP_103706175.1">
    <property type="nucleotide sequence ID" value="NZ_PQGA01000013.1"/>
</dbReference>
<keyword evidence="5" id="KW-0812">Transmembrane</keyword>
<dbReference type="Proteomes" id="UP000237381">
    <property type="component" value="Unassembled WGS sequence"/>
</dbReference>
<feature type="signal peptide" evidence="11">
    <location>
        <begin position="1"/>
        <end position="19"/>
    </location>
</feature>
<dbReference type="InterPro" id="IPR050298">
    <property type="entry name" value="Gram-neg_bact_OMP"/>
</dbReference>
<sequence>MKLRFGAVVFLALAQGAWAQSSVTMFGLIDAGITYVSNEGGGKNVKFDDGIFTPNLFGFRGVEDLGGGYRATFALVNQFSMANGSIIGGGIFARNAYVGIESDRFGGITLGNQYDFMVDSLFAKGNAISMDLTGLYGFRNGPFQRLALPDNPTGAFDWDRTAGSKPVANSVKYSSPTVAGLSGGVMYAFGGVAGSVGADNTVSAGVNYELGPFGVGAAYTNEKYGPAAGVPSTSVRNWGAGMHYTLGALTAKALVTTVHNSFNGAGVWMAEAGGVWKLQPDLFLGAKYMYMKGNEAVSNNHAHQISAAIQYLLTKRTMVYVSADYQRANSGANAQINGVLDANGASGSANQTAARIGLHTLF</sequence>
<dbReference type="GO" id="GO:0015288">
    <property type="term" value="F:porin activity"/>
    <property type="evidence" value="ECO:0007669"/>
    <property type="project" value="UniProtKB-KW"/>
</dbReference>
<keyword evidence="6 11" id="KW-0732">Signal</keyword>
<comment type="caution">
    <text evidence="13">The sequence shown here is derived from an EMBL/GenBank/DDBJ whole genome shotgun (WGS) entry which is preliminary data.</text>
</comment>
<reference evidence="13 14" key="1">
    <citation type="submission" date="2018-01" db="EMBL/GenBank/DDBJ databases">
        <title>Genomic Encyclopedia of Type Strains, Phase III (KMG-III): the genomes of soil and plant-associated and newly described type strains.</title>
        <authorList>
            <person name="Whitman W."/>
        </authorList>
    </citation>
    <scope>NUCLEOTIDE SEQUENCE [LARGE SCALE GENOMIC DNA]</scope>
    <source>
        <strain evidence="13 14">JCM 18070</strain>
    </source>
</reference>
<comment type="subunit">
    <text evidence="2">Homotrimer.</text>
</comment>
<dbReference type="CDD" id="cd00342">
    <property type="entry name" value="gram_neg_porins"/>
    <property type="match status" value="1"/>
</dbReference>
<accession>A0A2S4M255</accession>
<evidence type="ECO:0000256" key="8">
    <source>
        <dbReference type="ARBA" id="ARBA00023114"/>
    </source>
</evidence>
<keyword evidence="3" id="KW-0813">Transport</keyword>
<feature type="domain" description="Porin" evidence="12">
    <location>
        <begin position="7"/>
        <end position="329"/>
    </location>
</feature>
<dbReference type="AlphaFoldDB" id="A0A2S4M255"/>
<dbReference type="GO" id="GO:0009279">
    <property type="term" value="C:cell outer membrane"/>
    <property type="evidence" value="ECO:0007669"/>
    <property type="project" value="UniProtKB-SubCell"/>
</dbReference>
<proteinExistence type="predicted"/>
<dbReference type="OrthoDB" id="8982743at2"/>
<keyword evidence="4" id="KW-1134">Transmembrane beta strand</keyword>